<reference evidence="2" key="1">
    <citation type="submission" date="2018-04" db="EMBL/GenBank/DDBJ databases">
        <title>Transcriptome of Schizaphis graminum biotype I.</title>
        <authorList>
            <person name="Scully E.D."/>
            <person name="Geib S.M."/>
            <person name="Palmer N.A."/>
            <person name="Koch K."/>
            <person name="Bradshaw J."/>
            <person name="Heng-Moss T."/>
            <person name="Sarath G."/>
        </authorList>
    </citation>
    <scope>NUCLEOTIDE SEQUENCE</scope>
</reference>
<dbReference type="EMBL" id="GGMR01013499">
    <property type="protein sequence ID" value="MBY26118.1"/>
    <property type="molecule type" value="Transcribed_RNA"/>
</dbReference>
<gene>
    <name evidence="2" type="ORF">g.159065</name>
</gene>
<evidence type="ECO:0000313" key="2">
    <source>
        <dbReference type="EMBL" id="MBY26118.1"/>
    </source>
</evidence>
<proteinExistence type="predicted"/>
<feature type="transmembrane region" description="Helical" evidence="1">
    <location>
        <begin position="25"/>
        <end position="42"/>
    </location>
</feature>
<sequence>MSKLRATLSPSKVAAPPSTAGELAIVRRELCVFFFCLFLFLFQRLNVAQRLRYRPRVSLKISCEREVFVSSSCDQRPRSVPSTYQRSTFSRYYRGRDTYLFTSSK</sequence>
<dbReference type="AlphaFoldDB" id="A0A2S2PA92"/>
<keyword evidence="1" id="KW-0812">Transmembrane</keyword>
<evidence type="ECO:0000256" key="1">
    <source>
        <dbReference type="SAM" id="Phobius"/>
    </source>
</evidence>
<keyword evidence="1" id="KW-0472">Membrane</keyword>
<keyword evidence="1" id="KW-1133">Transmembrane helix</keyword>
<name>A0A2S2PA92_SCHGA</name>
<protein>
    <submittedName>
        <fullName evidence="2">Uncharacterized protein</fullName>
    </submittedName>
</protein>
<accession>A0A2S2PA92</accession>
<organism evidence="2">
    <name type="scientific">Schizaphis graminum</name>
    <name type="common">Green bug aphid</name>
    <dbReference type="NCBI Taxonomy" id="13262"/>
    <lineage>
        <taxon>Eukaryota</taxon>
        <taxon>Metazoa</taxon>
        <taxon>Ecdysozoa</taxon>
        <taxon>Arthropoda</taxon>
        <taxon>Hexapoda</taxon>
        <taxon>Insecta</taxon>
        <taxon>Pterygota</taxon>
        <taxon>Neoptera</taxon>
        <taxon>Paraneoptera</taxon>
        <taxon>Hemiptera</taxon>
        <taxon>Sternorrhyncha</taxon>
        <taxon>Aphidomorpha</taxon>
        <taxon>Aphidoidea</taxon>
        <taxon>Aphididae</taxon>
        <taxon>Aphidini</taxon>
        <taxon>Schizaphis</taxon>
    </lineage>
</organism>